<feature type="domain" description="AAA+ ATPase" evidence="7">
    <location>
        <begin position="551"/>
        <end position="700"/>
    </location>
</feature>
<dbReference type="InterPro" id="IPR003593">
    <property type="entry name" value="AAA+_ATPase"/>
</dbReference>
<dbReference type="PANTHER" id="PTHR33463">
    <property type="entry name" value="NB-ARC DOMAIN-CONTAINING PROTEIN-RELATED"/>
    <property type="match status" value="1"/>
</dbReference>
<protein>
    <recommendedName>
        <fullName evidence="7">AAA+ ATPase domain-containing protein</fullName>
    </recommendedName>
</protein>
<dbReference type="GO" id="GO:0005524">
    <property type="term" value="F:ATP binding"/>
    <property type="evidence" value="ECO:0007669"/>
    <property type="project" value="UniProtKB-KW"/>
</dbReference>
<proteinExistence type="inferred from homology"/>
<dbReference type="PANTHER" id="PTHR33463:SF207">
    <property type="entry name" value="AAA+ ATPASE DOMAIN-CONTAINING PROTEIN"/>
    <property type="match status" value="1"/>
</dbReference>
<keyword evidence="4" id="KW-0611">Plant defense</keyword>
<reference evidence="9" key="1">
    <citation type="submission" date="2024-06" db="EMBL/GenBank/DDBJ databases">
        <authorList>
            <person name="Ryan C."/>
        </authorList>
    </citation>
    <scope>NUCLEOTIDE SEQUENCE [LARGE SCALE GENOMIC DNA]</scope>
</reference>
<gene>
    <name evidence="8" type="ORF">URODEC1_LOCUS59438</name>
</gene>
<keyword evidence="2" id="KW-0433">Leucine-rich repeat</keyword>
<keyword evidence="5" id="KW-0067">ATP-binding</keyword>
<evidence type="ECO:0000256" key="6">
    <source>
        <dbReference type="SAM" id="MobiDB-lite"/>
    </source>
</evidence>
<evidence type="ECO:0000256" key="5">
    <source>
        <dbReference type="ARBA" id="ARBA00022840"/>
    </source>
</evidence>
<feature type="domain" description="AAA+ ATPase" evidence="7">
    <location>
        <begin position="788"/>
        <end position="914"/>
    </location>
</feature>
<sequence>MPPTNLGSSLGSIVSTAVKPLYDCFIEQATYLFTTGRNVRDLDTNTRTFAGQRDDVQQQLETGRRNGLVQTNEARTWLERANKAITDEKGNRERYEQRCKIFGCWAPNCWSNYKISKKAAKTLDEVNWCRKHKPETITLEGPPQPVEIVQVMSVSLKESQVSILNKALRHIKHDANVGLVGIWGPRQVGKTLLLKMINSSFCASTDTCGDPTHPSSGTSEQTGIVDHSTSEIIEESTFHFVIYVIASTNCTVENIQSEILRRLNIQVQDGASETTRAAKISGFLQDKSFLVLLDDLQNGVDLSAVGLPHPLGVVDGQLKRKVVLTTRARNLCHNMNVDKLLYVSGLEMEEALELFKDSADGDNLYSDPNIIKHMKNLVDILKAVPAELIIFGRDMRGKGDPIQWQDVIHVVNELIKMQDREATSLREGIVKRLNEDVEKVREKSSDVRDKIADVAKGNNGMVATDKAKTWLSRADTLISYGTDICDSERTKDKCDISIAAAMLRELRECLNDLPSDIVQPPSVMHIPVHDDLQPSQVCFVKLARQHIIDDPEGRTVIWGPVGVGKTLLLNMINNSFEAENSLNPCSSSNRGEPPFDFVIYLTASEECLVGNIQSQIMQRLKMEDGDSVTIRATRIYEFLQHKSFLVLLDDLRTNLDLAAVGLPPLGIHGTLKKKVVVTTRSRNLCAQMPASRGMEVSGLDLDESLQLFQRTVGCENLYSNPRIGEHAKDIVDSLRARPSELIKFGMELHTVGDPKQWEDIILNKKGYSQQPSRYQVFKEAMEYIKHQPVDVIGIWGLGGVGKTHLLEKIQDQANSLFDRVISVTASNKCSVQNIQDQIVQKHKLKEAHGVQNQAKIISEFLEGKSFVLLLDDLWDHIDLRVVGIPYEGQQRRKVVITTRDMKVCRQMEVRKVIKVACLPYNEAWKLFEDKVEQSTLSSSHGIEKLARELVKELNGLPLALITTGTAMWGKSDPEEWQYAIDYMKKSCCDENDPLSMETVFRKLKYSFDSLKNDVLKQCFLTCSLWPEDWIFQMEELYECWTGLGIVDKSDIHGCYREVHNIVGELKAASLLETCEYSKNRSFFPVDRGRKTQRPLSIKVSVKMHDVVRDMAIWISNDCGKSNDKWVVRAGIGGNLSRHTIPWRKVECVSLMCSAMKKLPPFSSDHCCMKLKTLCLKRNCLSEFIAGSGTSQFFTALTYLDLSWNNLTRISESLCGLTNLEYLNVSNNLFIEEVPVSLGQLNKLKFLYLGGTRIRMIPKGIISSLKELEVVDLITESITDDEFGTDWIIRELCTLANLKAVDIAVRSETEYYQLLKEDPDLPFRNLVIINLGKTSGLCLTDGIFSSEVERRALYQLRIKDCSVEKIVVADMPGPFEALKVLSLFHLHDLNEIMWKGTIPQGLFPRLTHVDIFSCNKLQHLSWVMYLPCLQYLDVRRCHNMKQAFLSTENSGEERASVDTFPCLICLHLEGHRELTSLCDSDVTFPSLESLHIIDCPKLEKLPFTRQSMPKKLNRKRKQDGVQPSKEVENDGIGAEAIMDVEEYNVIGNFTQLVTAPICDDDILHVDDLFKYVPVG</sequence>
<evidence type="ECO:0000256" key="1">
    <source>
        <dbReference type="ARBA" id="ARBA00008894"/>
    </source>
</evidence>
<dbReference type="SUPFAM" id="SSF52540">
    <property type="entry name" value="P-loop containing nucleoside triphosphate hydrolases"/>
    <property type="match status" value="3"/>
</dbReference>
<dbReference type="InterPro" id="IPR042197">
    <property type="entry name" value="Apaf_helical"/>
</dbReference>
<dbReference type="PRINTS" id="PR00364">
    <property type="entry name" value="DISEASERSIST"/>
</dbReference>
<feature type="region of interest" description="Disordered" evidence="6">
    <location>
        <begin position="1508"/>
        <end position="1527"/>
    </location>
</feature>
<dbReference type="InterPro" id="IPR003591">
    <property type="entry name" value="Leu-rich_rpt_typical-subtyp"/>
</dbReference>
<dbReference type="FunFam" id="1.10.10.10:FF:000322">
    <property type="entry name" value="Probable disease resistance protein At1g63360"/>
    <property type="match status" value="1"/>
</dbReference>
<dbReference type="InterPro" id="IPR050905">
    <property type="entry name" value="Plant_NBS-LRR"/>
</dbReference>
<dbReference type="Gene3D" id="1.10.8.430">
    <property type="entry name" value="Helical domain of apoptotic protease-activating factors"/>
    <property type="match status" value="1"/>
</dbReference>
<evidence type="ECO:0000313" key="9">
    <source>
        <dbReference type="Proteomes" id="UP001497457"/>
    </source>
</evidence>
<dbReference type="Pfam" id="PF23598">
    <property type="entry name" value="LRR_14"/>
    <property type="match status" value="1"/>
</dbReference>
<dbReference type="SMART" id="SM00369">
    <property type="entry name" value="LRR_TYP"/>
    <property type="match status" value="2"/>
</dbReference>
<evidence type="ECO:0000256" key="4">
    <source>
        <dbReference type="ARBA" id="ARBA00022821"/>
    </source>
</evidence>
<keyword evidence="9" id="KW-1185">Reference proteome</keyword>
<evidence type="ECO:0000256" key="3">
    <source>
        <dbReference type="ARBA" id="ARBA00022737"/>
    </source>
</evidence>
<accession>A0ABC9AWK1</accession>
<organism evidence="8 9">
    <name type="scientific">Urochloa decumbens</name>
    <dbReference type="NCBI Taxonomy" id="240449"/>
    <lineage>
        <taxon>Eukaryota</taxon>
        <taxon>Viridiplantae</taxon>
        <taxon>Streptophyta</taxon>
        <taxon>Embryophyta</taxon>
        <taxon>Tracheophyta</taxon>
        <taxon>Spermatophyta</taxon>
        <taxon>Magnoliopsida</taxon>
        <taxon>Liliopsida</taxon>
        <taxon>Poales</taxon>
        <taxon>Poaceae</taxon>
        <taxon>PACMAD clade</taxon>
        <taxon>Panicoideae</taxon>
        <taxon>Panicodae</taxon>
        <taxon>Paniceae</taxon>
        <taxon>Melinidinae</taxon>
        <taxon>Urochloa</taxon>
    </lineage>
</organism>
<dbReference type="PROSITE" id="PS51450">
    <property type="entry name" value="LRR"/>
    <property type="match status" value="1"/>
</dbReference>
<dbReference type="InterPro" id="IPR032675">
    <property type="entry name" value="LRR_dom_sf"/>
</dbReference>
<name>A0ABC9AWK1_9POAL</name>
<feature type="domain" description="AAA+ ATPase" evidence="7">
    <location>
        <begin position="176"/>
        <end position="347"/>
    </location>
</feature>
<dbReference type="InterPro" id="IPR001611">
    <property type="entry name" value="Leu-rich_rpt"/>
</dbReference>
<evidence type="ECO:0000259" key="7">
    <source>
        <dbReference type="SMART" id="SM00382"/>
    </source>
</evidence>
<dbReference type="EMBL" id="OZ075133">
    <property type="protein sequence ID" value="CAL4988844.1"/>
    <property type="molecule type" value="Genomic_DNA"/>
</dbReference>
<dbReference type="GO" id="GO:0009626">
    <property type="term" value="P:plant-type hypersensitive response"/>
    <property type="evidence" value="ECO:0007669"/>
    <property type="project" value="UniProtKB-ARBA"/>
</dbReference>
<dbReference type="SUPFAM" id="SSF52058">
    <property type="entry name" value="L domain-like"/>
    <property type="match status" value="1"/>
</dbReference>
<comment type="similarity">
    <text evidence="1">Belongs to the disease resistance NB-LRR family.</text>
</comment>
<keyword evidence="5" id="KW-0547">Nucleotide-binding</keyword>
<evidence type="ECO:0000256" key="2">
    <source>
        <dbReference type="ARBA" id="ARBA00022614"/>
    </source>
</evidence>
<dbReference type="InterPro" id="IPR002182">
    <property type="entry name" value="NB-ARC"/>
</dbReference>
<dbReference type="GO" id="GO:0002758">
    <property type="term" value="P:innate immune response-activating signaling pathway"/>
    <property type="evidence" value="ECO:0007669"/>
    <property type="project" value="UniProtKB-ARBA"/>
</dbReference>
<dbReference type="SMART" id="SM00382">
    <property type="entry name" value="AAA"/>
    <property type="match status" value="3"/>
</dbReference>
<dbReference type="InterPro" id="IPR055414">
    <property type="entry name" value="LRR_R13L4/SHOC2-like"/>
</dbReference>
<keyword evidence="3" id="KW-0677">Repeat</keyword>
<evidence type="ECO:0000313" key="8">
    <source>
        <dbReference type="EMBL" id="CAL4988844.1"/>
    </source>
</evidence>
<dbReference type="Proteomes" id="UP001497457">
    <property type="component" value="Chromosome 23rd"/>
</dbReference>
<dbReference type="GO" id="GO:0042742">
    <property type="term" value="P:defense response to bacterium"/>
    <property type="evidence" value="ECO:0007669"/>
    <property type="project" value="UniProtKB-ARBA"/>
</dbReference>
<reference evidence="8 9" key="2">
    <citation type="submission" date="2024-10" db="EMBL/GenBank/DDBJ databases">
        <authorList>
            <person name="Ryan C."/>
        </authorList>
    </citation>
    <scope>NUCLEOTIDE SEQUENCE [LARGE SCALE GENOMIC DNA]</scope>
</reference>
<dbReference type="InterPro" id="IPR027417">
    <property type="entry name" value="P-loop_NTPase"/>
</dbReference>
<dbReference type="Gene3D" id="3.40.50.300">
    <property type="entry name" value="P-loop containing nucleotide triphosphate hydrolases"/>
    <property type="match status" value="3"/>
</dbReference>
<dbReference type="Pfam" id="PF00931">
    <property type="entry name" value="NB-ARC"/>
    <property type="match status" value="3"/>
</dbReference>
<dbReference type="Gene3D" id="3.80.10.10">
    <property type="entry name" value="Ribonuclease Inhibitor"/>
    <property type="match status" value="2"/>
</dbReference>